<evidence type="ECO:0000256" key="2">
    <source>
        <dbReference type="ARBA" id="ARBA00022525"/>
    </source>
</evidence>
<keyword evidence="3" id="KW-0176">Collagen</keyword>
<dbReference type="PANTHER" id="PTHR24637:SF421">
    <property type="entry name" value="CUTICLE COLLAGEN DPY-2"/>
    <property type="match status" value="1"/>
</dbReference>
<gene>
    <name evidence="7" type="ORF">PYW07_016668</name>
</gene>
<dbReference type="AlphaFoldDB" id="A0AAD7YKX0"/>
<dbReference type="EMBL" id="JARGEI010000015">
    <property type="protein sequence ID" value="KAJ8719112.1"/>
    <property type="molecule type" value="Genomic_DNA"/>
</dbReference>
<protein>
    <recommendedName>
        <fullName evidence="6">Fibrillar collagen NC1 domain-containing protein</fullName>
    </recommendedName>
</protein>
<keyword evidence="5" id="KW-0732">Signal</keyword>
<sequence>MDIKVFPYIILILITLALQKTTATTSGIKLSIKDGKNGRDKTTATCSVNVDELVTSTTATSQEENETNDISYQGSDGLSGPKGYRGDAGTAGPPGEPGGIIEELHDPRQSYMQNGPYFIPAPPGLPGQKGEPGMGIPGPAGDRGPLGEWGYPGLPGRKGRCDCDSDKNPMTFGREDAPARVTCKDAPLGVASGSYYMGPPGEAISVYCKMETKETCIRTKINEMVYFTFGPGNSWLTSKTADVSYHFYNGLTAKQIKWLQLRSTSVRQHLIYICNNSYGNKSFNVSSSVLFLSWNDMEIGPNPTSDYPFFYSVPVSSDGCSLRNTGHEASSIIELKTSNVFRLPITDMWVKDIGDPEERFMVRNFELCFG</sequence>
<evidence type="ECO:0000256" key="3">
    <source>
        <dbReference type="ARBA" id="ARBA00023119"/>
    </source>
</evidence>
<name>A0AAD7YKX0_MYTSE</name>
<comment type="subcellular location">
    <subcellularLocation>
        <location evidence="1">Secreted</location>
    </subcellularLocation>
</comment>
<dbReference type="Pfam" id="PF01410">
    <property type="entry name" value="COLFI"/>
    <property type="match status" value="1"/>
</dbReference>
<dbReference type="InterPro" id="IPR000885">
    <property type="entry name" value="Fib_collagen_C"/>
</dbReference>
<feature type="compositionally biased region" description="Polar residues" evidence="4">
    <location>
        <begin position="56"/>
        <end position="76"/>
    </location>
</feature>
<reference evidence="7" key="1">
    <citation type="submission" date="2023-03" db="EMBL/GenBank/DDBJ databases">
        <title>Chromosome-level genomes of two armyworms, Mythimna separata and Mythimna loreyi, provide insights into the biosynthesis and reception of sex pheromones.</title>
        <authorList>
            <person name="Zhao H."/>
        </authorList>
    </citation>
    <scope>NUCLEOTIDE SEQUENCE</scope>
    <source>
        <strain evidence="7">BeijingLab</strain>
        <tissue evidence="7">Pupa</tissue>
    </source>
</reference>
<accession>A0AAD7YKX0</accession>
<organism evidence="7 8">
    <name type="scientific">Mythimna separata</name>
    <name type="common">Oriental armyworm</name>
    <name type="synonym">Pseudaletia separata</name>
    <dbReference type="NCBI Taxonomy" id="271217"/>
    <lineage>
        <taxon>Eukaryota</taxon>
        <taxon>Metazoa</taxon>
        <taxon>Ecdysozoa</taxon>
        <taxon>Arthropoda</taxon>
        <taxon>Hexapoda</taxon>
        <taxon>Insecta</taxon>
        <taxon>Pterygota</taxon>
        <taxon>Neoptera</taxon>
        <taxon>Endopterygota</taxon>
        <taxon>Lepidoptera</taxon>
        <taxon>Glossata</taxon>
        <taxon>Ditrysia</taxon>
        <taxon>Noctuoidea</taxon>
        <taxon>Noctuidae</taxon>
        <taxon>Noctuinae</taxon>
        <taxon>Hadenini</taxon>
        <taxon>Mythimna</taxon>
    </lineage>
</organism>
<evidence type="ECO:0000256" key="4">
    <source>
        <dbReference type="SAM" id="MobiDB-lite"/>
    </source>
</evidence>
<dbReference type="GO" id="GO:0005581">
    <property type="term" value="C:collagen trimer"/>
    <property type="evidence" value="ECO:0007669"/>
    <property type="project" value="UniProtKB-KW"/>
</dbReference>
<keyword evidence="8" id="KW-1185">Reference proteome</keyword>
<proteinExistence type="predicted"/>
<dbReference type="GO" id="GO:0005201">
    <property type="term" value="F:extracellular matrix structural constituent"/>
    <property type="evidence" value="ECO:0007669"/>
    <property type="project" value="InterPro"/>
</dbReference>
<feature type="signal peptide" evidence="5">
    <location>
        <begin position="1"/>
        <end position="23"/>
    </location>
</feature>
<dbReference type="Proteomes" id="UP001231518">
    <property type="component" value="Chromosome 8"/>
</dbReference>
<comment type="caution">
    <text evidence="7">The sequence shown here is derived from an EMBL/GenBank/DDBJ whole genome shotgun (WGS) entry which is preliminary data.</text>
</comment>
<evidence type="ECO:0000259" key="6">
    <source>
        <dbReference type="PROSITE" id="PS51461"/>
    </source>
</evidence>
<evidence type="ECO:0000256" key="5">
    <source>
        <dbReference type="SAM" id="SignalP"/>
    </source>
</evidence>
<feature type="region of interest" description="Disordered" evidence="4">
    <location>
        <begin position="56"/>
        <end position="102"/>
    </location>
</feature>
<evidence type="ECO:0000313" key="8">
    <source>
        <dbReference type="Proteomes" id="UP001231518"/>
    </source>
</evidence>
<dbReference type="Gene3D" id="2.60.120.1000">
    <property type="match status" value="1"/>
</dbReference>
<dbReference type="GO" id="GO:0005576">
    <property type="term" value="C:extracellular region"/>
    <property type="evidence" value="ECO:0007669"/>
    <property type="project" value="UniProtKB-SubCell"/>
</dbReference>
<evidence type="ECO:0000256" key="1">
    <source>
        <dbReference type="ARBA" id="ARBA00004613"/>
    </source>
</evidence>
<keyword evidence="2" id="KW-0964">Secreted</keyword>
<dbReference type="SMART" id="SM00038">
    <property type="entry name" value="COLFI"/>
    <property type="match status" value="1"/>
</dbReference>
<dbReference type="PANTHER" id="PTHR24637">
    <property type="entry name" value="COLLAGEN"/>
    <property type="match status" value="1"/>
</dbReference>
<feature type="chain" id="PRO_5042217198" description="Fibrillar collagen NC1 domain-containing protein" evidence="5">
    <location>
        <begin position="24"/>
        <end position="370"/>
    </location>
</feature>
<feature type="domain" description="Fibrillar collagen NC1" evidence="6">
    <location>
        <begin position="149"/>
        <end position="370"/>
    </location>
</feature>
<dbReference type="PROSITE" id="PS51461">
    <property type="entry name" value="NC1_FIB"/>
    <property type="match status" value="1"/>
</dbReference>
<evidence type="ECO:0000313" key="7">
    <source>
        <dbReference type="EMBL" id="KAJ8719112.1"/>
    </source>
</evidence>